<organism evidence="1 2">
    <name type="scientific">Trifolium medium</name>
    <dbReference type="NCBI Taxonomy" id="97028"/>
    <lineage>
        <taxon>Eukaryota</taxon>
        <taxon>Viridiplantae</taxon>
        <taxon>Streptophyta</taxon>
        <taxon>Embryophyta</taxon>
        <taxon>Tracheophyta</taxon>
        <taxon>Spermatophyta</taxon>
        <taxon>Magnoliopsida</taxon>
        <taxon>eudicotyledons</taxon>
        <taxon>Gunneridae</taxon>
        <taxon>Pentapetalae</taxon>
        <taxon>rosids</taxon>
        <taxon>fabids</taxon>
        <taxon>Fabales</taxon>
        <taxon>Fabaceae</taxon>
        <taxon>Papilionoideae</taxon>
        <taxon>50 kb inversion clade</taxon>
        <taxon>NPAAA clade</taxon>
        <taxon>Hologalegina</taxon>
        <taxon>IRL clade</taxon>
        <taxon>Trifolieae</taxon>
        <taxon>Trifolium</taxon>
    </lineage>
</organism>
<sequence length="68" mass="7291">AHFAEIVAPYGLAQPAAGIHVYYPEASRLASQQGQGTYDFIPHQPAGFAGGMRPGVSGNFVMPYQLQR</sequence>
<feature type="non-terminal residue" evidence="1">
    <location>
        <position position="68"/>
    </location>
</feature>
<dbReference type="EMBL" id="LXQA010476740">
    <property type="protein sequence ID" value="MCI54278.1"/>
    <property type="molecule type" value="Genomic_DNA"/>
</dbReference>
<dbReference type="AlphaFoldDB" id="A0A392SZI6"/>
<feature type="non-terminal residue" evidence="1">
    <location>
        <position position="1"/>
    </location>
</feature>
<protein>
    <submittedName>
        <fullName evidence="1">Polyadenylate-binding protein 3-like</fullName>
    </submittedName>
</protein>
<proteinExistence type="predicted"/>
<evidence type="ECO:0000313" key="2">
    <source>
        <dbReference type="Proteomes" id="UP000265520"/>
    </source>
</evidence>
<evidence type="ECO:0000313" key="1">
    <source>
        <dbReference type="EMBL" id="MCI54278.1"/>
    </source>
</evidence>
<keyword evidence="2" id="KW-1185">Reference proteome</keyword>
<comment type="caution">
    <text evidence="1">The sequence shown here is derived from an EMBL/GenBank/DDBJ whole genome shotgun (WGS) entry which is preliminary data.</text>
</comment>
<reference evidence="1 2" key="1">
    <citation type="journal article" date="2018" name="Front. Plant Sci.">
        <title>Red Clover (Trifolium pratense) and Zigzag Clover (T. medium) - A Picture of Genomic Similarities and Differences.</title>
        <authorList>
            <person name="Dluhosova J."/>
            <person name="Istvanek J."/>
            <person name="Nedelnik J."/>
            <person name="Repkova J."/>
        </authorList>
    </citation>
    <scope>NUCLEOTIDE SEQUENCE [LARGE SCALE GENOMIC DNA]</scope>
    <source>
        <strain evidence="2">cv. 10/8</strain>
        <tissue evidence="1">Leaf</tissue>
    </source>
</reference>
<accession>A0A392SZI6</accession>
<dbReference type="Proteomes" id="UP000265520">
    <property type="component" value="Unassembled WGS sequence"/>
</dbReference>
<name>A0A392SZI6_9FABA</name>